<dbReference type="AlphaFoldDB" id="A0A6M0RVS9"/>
<keyword evidence="2" id="KW-1185">Reference proteome</keyword>
<comment type="caution">
    <text evidence="1">The sequence shown here is derived from an EMBL/GenBank/DDBJ whole genome shotgun (WGS) entry which is preliminary data.</text>
</comment>
<dbReference type="Proteomes" id="UP000481033">
    <property type="component" value="Unassembled WGS sequence"/>
</dbReference>
<proteinExistence type="predicted"/>
<gene>
    <name evidence="1" type="ORF">DXZ20_30525</name>
</gene>
<dbReference type="EMBL" id="QXHD01000004">
    <property type="protein sequence ID" value="NEZ59903.1"/>
    <property type="molecule type" value="Genomic_DNA"/>
</dbReference>
<reference evidence="1 2" key="1">
    <citation type="journal article" date="2020" name="Microb. Ecol.">
        <title>Ecogenomics of the Marine Benthic Filamentous Cyanobacterium Adonisia.</title>
        <authorList>
            <person name="Walter J.M."/>
            <person name="Coutinho F.H."/>
            <person name="Leomil L."/>
            <person name="Hargreaves P.I."/>
            <person name="Campeao M.E."/>
            <person name="Vieira V.V."/>
            <person name="Silva B.S."/>
            <person name="Fistarol G.O."/>
            <person name="Salomon P.S."/>
            <person name="Sawabe T."/>
            <person name="Mino S."/>
            <person name="Hosokawa M."/>
            <person name="Miyashita H."/>
            <person name="Maruyama F."/>
            <person name="van Verk M.C."/>
            <person name="Dutilh B.E."/>
            <person name="Thompson C.C."/>
            <person name="Thompson F.L."/>
        </authorList>
    </citation>
    <scope>NUCLEOTIDE SEQUENCE [LARGE SCALE GENOMIC DNA]</scope>
    <source>
        <strain evidence="1 2">CCMR0081</strain>
    </source>
</reference>
<accession>A0A6M0RVS9</accession>
<protein>
    <submittedName>
        <fullName evidence="1">Uncharacterized protein</fullName>
    </submittedName>
</protein>
<evidence type="ECO:0000313" key="2">
    <source>
        <dbReference type="Proteomes" id="UP000481033"/>
    </source>
</evidence>
<sequence length="24" mass="2880">MFCQTDQSFRRSILAFNRVAVRHP</sequence>
<organism evidence="1 2">
    <name type="scientific">Adonisia turfae CCMR0081</name>
    <dbReference type="NCBI Taxonomy" id="2292702"/>
    <lineage>
        <taxon>Bacteria</taxon>
        <taxon>Bacillati</taxon>
        <taxon>Cyanobacteriota</taxon>
        <taxon>Adonisia</taxon>
        <taxon>Adonisia turfae</taxon>
    </lineage>
</organism>
<feature type="non-terminal residue" evidence="1">
    <location>
        <position position="24"/>
    </location>
</feature>
<evidence type="ECO:0000313" key="1">
    <source>
        <dbReference type="EMBL" id="NEZ59903.1"/>
    </source>
</evidence>
<name>A0A6M0RVS9_9CYAN</name>